<gene>
    <name evidence="1" type="ordered locus">Nham_3789</name>
</gene>
<keyword evidence="2" id="KW-1185">Reference proteome</keyword>
<dbReference type="HOGENOM" id="CLU_2220385_0_0_5"/>
<dbReference type="eggNOG" id="COG0323">
    <property type="taxonomic scope" value="Bacteria"/>
</dbReference>
<dbReference type="KEGG" id="nha:Nham_3789"/>
<evidence type="ECO:0000313" key="1">
    <source>
        <dbReference type="EMBL" id="ABE64507.1"/>
    </source>
</evidence>
<reference evidence="1 2" key="1">
    <citation type="submission" date="2006-03" db="EMBL/GenBank/DDBJ databases">
        <title>Complete sequence of chromosome of Nitrobacter hamburgensis X14.</title>
        <authorList>
            <consortium name="US DOE Joint Genome Institute"/>
            <person name="Copeland A."/>
            <person name="Lucas S."/>
            <person name="Lapidus A."/>
            <person name="Barry K."/>
            <person name="Detter J.C."/>
            <person name="Glavina del Rio T."/>
            <person name="Hammon N."/>
            <person name="Israni S."/>
            <person name="Dalin E."/>
            <person name="Tice H."/>
            <person name="Pitluck S."/>
            <person name="Chain P."/>
            <person name="Malfatti S."/>
            <person name="Shin M."/>
            <person name="Vergez L."/>
            <person name="Schmutz J."/>
            <person name="Larimer F."/>
            <person name="Land M."/>
            <person name="Hauser L."/>
            <person name="Kyrpides N."/>
            <person name="Ivanova N."/>
            <person name="Ward B."/>
            <person name="Arp D."/>
            <person name="Klotz M."/>
            <person name="Stein L."/>
            <person name="O'Mullan G."/>
            <person name="Starkenburg S."/>
            <person name="Sayavedra L."/>
            <person name="Poret-Peterson A.T."/>
            <person name="Gentry M.E."/>
            <person name="Bruce D."/>
            <person name="Richardson P."/>
        </authorList>
    </citation>
    <scope>NUCLEOTIDE SEQUENCE [LARGE SCALE GENOMIC DNA]</scope>
    <source>
        <strain evidence="2">DSM 10229 / NCIMB 13809 / X14</strain>
    </source>
</reference>
<dbReference type="EMBL" id="CP000319">
    <property type="protein sequence ID" value="ABE64507.1"/>
    <property type="molecule type" value="Genomic_DNA"/>
</dbReference>
<sequence>MARKDIRSMGGAAGILAYSSLIGRFTCLKYFDRVKVSSTFEDGSSFQDRSFKMGLEKDIIVNEKLMQSRAKDSGAVVEISGIKAIKFPDKRLETISRVVVERSLLR</sequence>
<name>Q1QGZ0_NITHX</name>
<organism evidence="1 2">
    <name type="scientific">Nitrobacter hamburgensis (strain DSM 10229 / NCIMB 13809 / X14)</name>
    <dbReference type="NCBI Taxonomy" id="323097"/>
    <lineage>
        <taxon>Bacteria</taxon>
        <taxon>Pseudomonadati</taxon>
        <taxon>Pseudomonadota</taxon>
        <taxon>Alphaproteobacteria</taxon>
        <taxon>Hyphomicrobiales</taxon>
        <taxon>Nitrobacteraceae</taxon>
        <taxon>Nitrobacter</taxon>
    </lineage>
</organism>
<protein>
    <submittedName>
        <fullName evidence="1">Uncharacterized protein</fullName>
    </submittedName>
</protein>
<dbReference type="AlphaFoldDB" id="Q1QGZ0"/>
<dbReference type="Proteomes" id="UP000001953">
    <property type="component" value="Chromosome"/>
</dbReference>
<accession>Q1QGZ0</accession>
<evidence type="ECO:0000313" key="2">
    <source>
        <dbReference type="Proteomes" id="UP000001953"/>
    </source>
</evidence>
<dbReference type="STRING" id="323097.Nham_3789"/>
<proteinExistence type="predicted"/>